<dbReference type="EMBL" id="UINC01164351">
    <property type="protein sequence ID" value="SVD65160.1"/>
    <property type="molecule type" value="Genomic_DNA"/>
</dbReference>
<proteinExistence type="predicted"/>
<sequence>MAYKLKLIQFLNRTFLPLTLVAFSHVFGQTVAFTPAGQASGFSKYNLTVSTANGTDGAGGFSMAGTNFAAATRYLIKISFDGGTNWYEIANATATSGTWQGDGLFKTTDAQTFQIAWSHSRMADELAAWPGAVNTGTINLRISNIAESVHYPSSTGAAFVLDLVQPSINTSVISSNNSTNNAYATTGNQITVTFTTSEDLDNSDNPIVGTISGVSASVTGSAQSWTVYNIISTHADGTAT</sequence>
<accession>A0A382X2R8</accession>
<dbReference type="AlphaFoldDB" id="A0A382X2R8"/>
<name>A0A382X2R8_9ZZZZ</name>
<protein>
    <recommendedName>
        <fullName evidence="2">Bacterial Ig-like domain-containing protein</fullName>
    </recommendedName>
</protein>
<feature type="non-terminal residue" evidence="1">
    <location>
        <position position="240"/>
    </location>
</feature>
<evidence type="ECO:0000313" key="1">
    <source>
        <dbReference type="EMBL" id="SVD65160.1"/>
    </source>
</evidence>
<gene>
    <name evidence="1" type="ORF">METZ01_LOCUS418014</name>
</gene>
<organism evidence="1">
    <name type="scientific">marine metagenome</name>
    <dbReference type="NCBI Taxonomy" id="408172"/>
    <lineage>
        <taxon>unclassified sequences</taxon>
        <taxon>metagenomes</taxon>
        <taxon>ecological metagenomes</taxon>
    </lineage>
</organism>
<reference evidence="1" key="1">
    <citation type="submission" date="2018-05" db="EMBL/GenBank/DDBJ databases">
        <authorList>
            <person name="Lanie J.A."/>
            <person name="Ng W.-L."/>
            <person name="Kazmierczak K.M."/>
            <person name="Andrzejewski T.M."/>
            <person name="Davidsen T.M."/>
            <person name="Wayne K.J."/>
            <person name="Tettelin H."/>
            <person name="Glass J.I."/>
            <person name="Rusch D."/>
            <person name="Podicherti R."/>
            <person name="Tsui H.-C.T."/>
            <person name="Winkler M.E."/>
        </authorList>
    </citation>
    <scope>NUCLEOTIDE SEQUENCE</scope>
</reference>
<evidence type="ECO:0008006" key="2">
    <source>
        <dbReference type="Google" id="ProtNLM"/>
    </source>
</evidence>